<sequence length="270" mass="30707">MTLRDFLKCYNLHDFNNTYLLSVVSFTTFSVAIAIIEDTPTYINKFVYFYRNFRSPLANIEITAALVASGFIATSVWAHVRNKNEKDKENSIVVNLSKNLPKTSSNAKGSKYLLESDNVQDVTTSSSPKHIVKRYKTEEREPVTTDISVISARHFDAQITTKVRGTVQNNPQSNESSLSRLSSQLGIKSHDKECISQNDHKPKRSSKSSRQLIAQANMVSFPVETATDVLIEFRCCHDHVLAFIGQDLIEFEDYDEEDDLRQLLTQRIFI</sequence>
<accession>A0A9N9GF81</accession>
<evidence type="ECO:0000256" key="1">
    <source>
        <dbReference type="SAM" id="Phobius"/>
    </source>
</evidence>
<keyword evidence="1" id="KW-0812">Transmembrane</keyword>
<organism evidence="2 3">
    <name type="scientific">Funneliformis mosseae</name>
    <name type="common">Endomycorrhizal fungus</name>
    <name type="synonym">Glomus mosseae</name>
    <dbReference type="NCBI Taxonomy" id="27381"/>
    <lineage>
        <taxon>Eukaryota</taxon>
        <taxon>Fungi</taxon>
        <taxon>Fungi incertae sedis</taxon>
        <taxon>Mucoromycota</taxon>
        <taxon>Glomeromycotina</taxon>
        <taxon>Glomeromycetes</taxon>
        <taxon>Glomerales</taxon>
        <taxon>Glomeraceae</taxon>
        <taxon>Funneliformis</taxon>
    </lineage>
</organism>
<protein>
    <submittedName>
        <fullName evidence="2">15560_t:CDS:1</fullName>
    </submittedName>
</protein>
<name>A0A9N9GF81_FUNMO</name>
<evidence type="ECO:0000313" key="3">
    <source>
        <dbReference type="Proteomes" id="UP000789375"/>
    </source>
</evidence>
<gene>
    <name evidence="2" type="ORF">FMOSSE_LOCUS9001</name>
</gene>
<feature type="transmembrane region" description="Helical" evidence="1">
    <location>
        <begin position="57"/>
        <end position="80"/>
    </location>
</feature>
<reference evidence="2" key="1">
    <citation type="submission" date="2021-06" db="EMBL/GenBank/DDBJ databases">
        <authorList>
            <person name="Kallberg Y."/>
            <person name="Tangrot J."/>
            <person name="Rosling A."/>
        </authorList>
    </citation>
    <scope>NUCLEOTIDE SEQUENCE</scope>
    <source>
        <strain evidence="2">87-6 pot B 2015</strain>
    </source>
</reference>
<dbReference type="EMBL" id="CAJVPP010002495">
    <property type="protein sequence ID" value="CAG8602024.1"/>
    <property type="molecule type" value="Genomic_DNA"/>
</dbReference>
<evidence type="ECO:0000313" key="2">
    <source>
        <dbReference type="EMBL" id="CAG8602024.1"/>
    </source>
</evidence>
<dbReference type="AlphaFoldDB" id="A0A9N9GF81"/>
<dbReference type="Proteomes" id="UP000789375">
    <property type="component" value="Unassembled WGS sequence"/>
</dbReference>
<feature type="transmembrane region" description="Helical" evidence="1">
    <location>
        <begin position="20"/>
        <end position="36"/>
    </location>
</feature>
<proteinExistence type="predicted"/>
<keyword evidence="1" id="KW-1133">Transmembrane helix</keyword>
<comment type="caution">
    <text evidence="2">The sequence shown here is derived from an EMBL/GenBank/DDBJ whole genome shotgun (WGS) entry which is preliminary data.</text>
</comment>
<keyword evidence="3" id="KW-1185">Reference proteome</keyword>
<keyword evidence="1" id="KW-0472">Membrane</keyword>